<keyword evidence="6" id="KW-0963">Cytoplasm</keyword>
<dbReference type="AlphaFoldDB" id="A0A2S6NC02"/>
<dbReference type="PANTHER" id="PTHR43033">
    <property type="entry name" value="TRNA(ILE)-LYSIDINE SYNTHASE-RELATED"/>
    <property type="match status" value="1"/>
</dbReference>
<evidence type="ECO:0000256" key="3">
    <source>
        <dbReference type="ARBA" id="ARBA00022741"/>
    </source>
</evidence>
<feature type="domain" description="tRNA(Ile)-lysidine/2-thiocytidine synthase N-terminal" evidence="7">
    <location>
        <begin position="15"/>
        <end position="201"/>
    </location>
</feature>
<evidence type="ECO:0000259" key="7">
    <source>
        <dbReference type="Pfam" id="PF01171"/>
    </source>
</evidence>
<dbReference type="Proteomes" id="UP000239089">
    <property type="component" value="Unassembled WGS sequence"/>
</dbReference>
<dbReference type="Gene3D" id="3.40.50.620">
    <property type="entry name" value="HUPs"/>
    <property type="match status" value="1"/>
</dbReference>
<dbReference type="SUPFAM" id="SSF52402">
    <property type="entry name" value="Adenine nucleotide alpha hydrolases-like"/>
    <property type="match status" value="1"/>
</dbReference>
<proteinExistence type="inferred from homology"/>
<organism evidence="8 9">
    <name type="scientific">Rhodoblastus sphagnicola</name>
    <dbReference type="NCBI Taxonomy" id="333368"/>
    <lineage>
        <taxon>Bacteria</taxon>
        <taxon>Pseudomonadati</taxon>
        <taxon>Pseudomonadota</taxon>
        <taxon>Alphaproteobacteria</taxon>
        <taxon>Hyphomicrobiales</taxon>
        <taxon>Rhodoblastaceae</taxon>
        <taxon>Rhodoblastus</taxon>
    </lineage>
</organism>
<evidence type="ECO:0000256" key="5">
    <source>
        <dbReference type="ARBA" id="ARBA00048539"/>
    </source>
</evidence>
<dbReference type="CDD" id="cd01992">
    <property type="entry name" value="TilS_N"/>
    <property type="match status" value="1"/>
</dbReference>
<comment type="function">
    <text evidence="6">Ligates lysine onto the cytidine present at position 34 of the AUA codon-specific tRNA(Ile) that contains the anticodon CAU, in an ATP-dependent manner. Cytidine is converted to lysidine, thus changing the amino acid specificity of the tRNA from methionine to isoleucine.</text>
</comment>
<comment type="domain">
    <text evidence="6">The N-terminal region contains the highly conserved SGGXDS motif, predicted to be a P-loop motif involved in ATP binding.</text>
</comment>
<reference evidence="8 9" key="1">
    <citation type="journal article" date="2018" name="Arch. Microbiol.">
        <title>New insights into the metabolic potential of the phototrophic purple bacterium Rhodopila globiformis DSM 161(T) from its draft genome sequence and evidence for a vanadium-dependent nitrogenase.</title>
        <authorList>
            <person name="Imhoff J.F."/>
            <person name="Rahn T."/>
            <person name="Kunzel S."/>
            <person name="Neulinger S.C."/>
        </authorList>
    </citation>
    <scope>NUCLEOTIDE SEQUENCE [LARGE SCALE GENOMIC DNA]</scope>
    <source>
        <strain evidence="8 9">DSM 16996</strain>
    </source>
</reference>
<dbReference type="EC" id="6.3.4.19" evidence="6"/>
<dbReference type="GO" id="GO:0032267">
    <property type="term" value="F:tRNA(Ile)-lysidine synthase activity"/>
    <property type="evidence" value="ECO:0007669"/>
    <property type="project" value="UniProtKB-EC"/>
</dbReference>
<comment type="catalytic activity">
    <reaction evidence="5 6">
        <text>cytidine(34) in tRNA(Ile2) + L-lysine + ATP = lysidine(34) in tRNA(Ile2) + AMP + diphosphate + H(+)</text>
        <dbReference type="Rhea" id="RHEA:43744"/>
        <dbReference type="Rhea" id="RHEA-COMP:10625"/>
        <dbReference type="Rhea" id="RHEA-COMP:10670"/>
        <dbReference type="ChEBI" id="CHEBI:15378"/>
        <dbReference type="ChEBI" id="CHEBI:30616"/>
        <dbReference type="ChEBI" id="CHEBI:32551"/>
        <dbReference type="ChEBI" id="CHEBI:33019"/>
        <dbReference type="ChEBI" id="CHEBI:82748"/>
        <dbReference type="ChEBI" id="CHEBI:83665"/>
        <dbReference type="ChEBI" id="CHEBI:456215"/>
        <dbReference type="EC" id="6.3.4.19"/>
    </reaction>
</comment>
<feature type="binding site" evidence="6">
    <location>
        <begin position="21"/>
        <end position="26"/>
    </location>
    <ligand>
        <name>ATP</name>
        <dbReference type="ChEBI" id="CHEBI:30616"/>
    </ligand>
</feature>
<dbReference type="EMBL" id="NHSJ01000043">
    <property type="protein sequence ID" value="PPQ32139.1"/>
    <property type="molecule type" value="Genomic_DNA"/>
</dbReference>
<evidence type="ECO:0000313" key="9">
    <source>
        <dbReference type="Proteomes" id="UP000239089"/>
    </source>
</evidence>
<dbReference type="GO" id="GO:0006400">
    <property type="term" value="P:tRNA modification"/>
    <property type="evidence" value="ECO:0007669"/>
    <property type="project" value="UniProtKB-UniRule"/>
</dbReference>
<comment type="similarity">
    <text evidence="6">Belongs to the tRNA(Ile)-lysidine synthase family.</text>
</comment>
<name>A0A2S6NC02_9HYPH</name>
<dbReference type="InterPro" id="IPR011063">
    <property type="entry name" value="TilS/TtcA_N"/>
</dbReference>
<comment type="caution">
    <text evidence="8">The sequence shown here is derived from an EMBL/GenBank/DDBJ whole genome shotgun (WGS) entry which is preliminary data.</text>
</comment>
<dbReference type="InterPro" id="IPR012094">
    <property type="entry name" value="tRNA_Ile_lys_synt"/>
</dbReference>
<keyword evidence="1 6" id="KW-0436">Ligase</keyword>
<dbReference type="GO" id="GO:0005737">
    <property type="term" value="C:cytoplasm"/>
    <property type="evidence" value="ECO:0007669"/>
    <property type="project" value="UniProtKB-SubCell"/>
</dbReference>
<evidence type="ECO:0000256" key="4">
    <source>
        <dbReference type="ARBA" id="ARBA00022840"/>
    </source>
</evidence>
<dbReference type="InterPro" id="IPR012795">
    <property type="entry name" value="tRNA_Ile_lys_synt_N"/>
</dbReference>
<keyword evidence="4 6" id="KW-0067">ATP-binding</keyword>
<dbReference type="RefSeq" id="WP_275112806.1">
    <property type="nucleotide sequence ID" value="NZ_NHSJ01000043.1"/>
</dbReference>
<protein>
    <recommendedName>
        <fullName evidence="6">tRNA(Ile)-lysidine synthase</fullName>
        <ecNumber evidence="6">6.3.4.19</ecNumber>
    </recommendedName>
    <alternativeName>
        <fullName evidence="6">tRNA(Ile)-2-lysyl-cytidine synthase</fullName>
    </alternativeName>
    <alternativeName>
        <fullName evidence="6">tRNA(Ile)-lysidine synthetase</fullName>
    </alternativeName>
</protein>
<dbReference type="GO" id="GO:0005524">
    <property type="term" value="F:ATP binding"/>
    <property type="evidence" value="ECO:0007669"/>
    <property type="project" value="UniProtKB-UniRule"/>
</dbReference>
<dbReference type="InterPro" id="IPR014729">
    <property type="entry name" value="Rossmann-like_a/b/a_fold"/>
</dbReference>
<keyword evidence="3 6" id="KW-0547">Nucleotide-binding</keyword>
<dbReference type="PANTHER" id="PTHR43033:SF5">
    <property type="entry name" value="TRNA(ILE)-LYSIDINE SYNTHETASE"/>
    <property type="match status" value="1"/>
</dbReference>
<gene>
    <name evidence="6" type="primary">tilS</name>
    <name evidence="8" type="ORF">CCR94_06875</name>
</gene>
<evidence type="ECO:0000256" key="6">
    <source>
        <dbReference type="HAMAP-Rule" id="MF_01161"/>
    </source>
</evidence>
<comment type="subcellular location">
    <subcellularLocation>
        <location evidence="6">Cytoplasm</location>
    </subcellularLocation>
</comment>
<evidence type="ECO:0000256" key="1">
    <source>
        <dbReference type="ARBA" id="ARBA00022598"/>
    </source>
</evidence>
<dbReference type="Pfam" id="PF01171">
    <property type="entry name" value="ATP_bind_3"/>
    <property type="match status" value="1"/>
</dbReference>
<keyword evidence="9" id="KW-1185">Reference proteome</keyword>
<dbReference type="NCBIfam" id="TIGR02432">
    <property type="entry name" value="lysidine_TilS_N"/>
    <property type="match status" value="1"/>
</dbReference>
<sequence length="331" mass="36429">MEPAKLFSALAPGSKLLLAVSGGPDSMALLRLAAAWRDGSRRDGSLTPPALAAATVDHGLRPESAAEAEKVAEWSRALGIPHRILLWSGEKPTTGVQERARSARYHLLCQHLREIDAEAVATAHHADDQWETVMMRLSRGSGIAGLAGMSGDQEVFGGRLVRPLLQVSKATLVDYCRRHGQAFFNDPSNEDPRFERSKWRELAAPLHRLGLTRERAARLCARAEKFDHALEWAATRFFSKVEISNEKNAYDLSAAEDTPQAIMEYFLQDALSKAAGAPPARLERLEDFARRLGLALRAGTELRATLGGCTLALNRSKRLRIALEPERKRGL</sequence>
<evidence type="ECO:0000256" key="2">
    <source>
        <dbReference type="ARBA" id="ARBA00022694"/>
    </source>
</evidence>
<dbReference type="HAMAP" id="MF_01161">
    <property type="entry name" value="tRNA_Ile_lys_synt"/>
    <property type="match status" value="1"/>
</dbReference>
<keyword evidence="2 6" id="KW-0819">tRNA processing</keyword>
<accession>A0A2S6NC02</accession>
<evidence type="ECO:0000313" key="8">
    <source>
        <dbReference type="EMBL" id="PPQ32139.1"/>
    </source>
</evidence>